<dbReference type="Pfam" id="PF02518">
    <property type="entry name" value="HATPase_c"/>
    <property type="match status" value="1"/>
</dbReference>
<dbReference type="Gene3D" id="3.30.565.10">
    <property type="entry name" value="Histidine kinase-like ATPase, C-terminal domain"/>
    <property type="match status" value="1"/>
</dbReference>
<evidence type="ECO:0000256" key="9">
    <source>
        <dbReference type="ARBA" id="ARBA00023012"/>
    </source>
</evidence>
<dbReference type="Gene3D" id="6.10.340.10">
    <property type="match status" value="1"/>
</dbReference>
<dbReference type="SMART" id="SM00387">
    <property type="entry name" value="HATPase_c"/>
    <property type="match status" value="1"/>
</dbReference>
<dbReference type="SUPFAM" id="SSF47384">
    <property type="entry name" value="Homodimeric domain of signal transducing histidine kinase"/>
    <property type="match status" value="1"/>
</dbReference>
<dbReference type="PROSITE" id="PS50885">
    <property type="entry name" value="HAMP"/>
    <property type="match status" value="1"/>
</dbReference>
<dbReference type="InterPro" id="IPR003594">
    <property type="entry name" value="HATPase_dom"/>
</dbReference>
<protein>
    <recommendedName>
        <fullName evidence="3">histidine kinase</fullName>
        <ecNumber evidence="3">2.7.13.3</ecNumber>
    </recommendedName>
</protein>
<feature type="domain" description="HAMP" evidence="13">
    <location>
        <begin position="189"/>
        <end position="242"/>
    </location>
</feature>
<accession>A0A3M6EFV9</accession>
<dbReference type="InterPro" id="IPR003661">
    <property type="entry name" value="HisK_dim/P_dom"/>
</dbReference>
<dbReference type="Pfam" id="PF00672">
    <property type="entry name" value="HAMP"/>
    <property type="match status" value="1"/>
</dbReference>
<organism evidence="14 15">
    <name type="scientific">Pseudomonas caricapapayae</name>
    <dbReference type="NCBI Taxonomy" id="46678"/>
    <lineage>
        <taxon>Bacteria</taxon>
        <taxon>Pseudomonadati</taxon>
        <taxon>Pseudomonadota</taxon>
        <taxon>Gammaproteobacteria</taxon>
        <taxon>Pseudomonadales</taxon>
        <taxon>Pseudomonadaceae</taxon>
        <taxon>Pseudomonas</taxon>
    </lineage>
</organism>
<dbReference type="InterPro" id="IPR003660">
    <property type="entry name" value="HAMP_dom"/>
</dbReference>
<dbReference type="GO" id="GO:0005886">
    <property type="term" value="C:plasma membrane"/>
    <property type="evidence" value="ECO:0007669"/>
    <property type="project" value="TreeGrafter"/>
</dbReference>
<reference evidence="14 15" key="1">
    <citation type="submission" date="2018-08" db="EMBL/GenBank/DDBJ databases">
        <title>Recombination of ecologically and evolutionarily significant loci maintains genetic cohesion in the Pseudomonas syringae species complex.</title>
        <authorList>
            <person name="Dillon M."/>
            <person name="Thakur S."/>
            <person name="Almeida R.N.D."/>
            <person name="Weir B.S."/>
            <person name="Guttman D.S."/>
        </authorList>
    </citation>
    <scope>NUCLEOTIDE SEQUENCE [LARGE SCALE GENOMIC DNA]</scope>
    <source>
        <strain evidence="14 15">ICMP 7496</strain>
    </source>
</reference>
<keyword evidence="5" id="KW-0808">Transferase</keyword>
<dbReference type="PANTHER" id="PTHR45436:SF8">
    <property type="entry name" value="HISTIDINE KINASE"/>
    <property type="match status" value="1"/>
</dbReference>
<comment type="catalytic activity">
    <reaction evidence="1">
        <text>ATP + protein L-histidine = ADP + protein N-phospho-L-histidine.</text>
        <dbReference type="EC" id="2.7.13.3"/>
    </reaction>
</comment>
<evidence type="ECO:0000256" key="3">
    <source>
        <dbReference type="ARBA" id="ARBA00012438"/>
    </source>
</evidence>
<dbReference type="InterPro" id="IPR036097">
    <property type="entry name" value="HisK_dim/P_sf"/>
</dbReference>
<evidence type="ECO:0000256" key="1">
    <source>
        <dbReference type="ARBA" id="ARBA00000085"/>
    </source>
</evidence>
<keyword evidence="4" id="KW-0597">Phosphoprotein</keyword>
<dbReference type="EC" id="2.7.13.3" evidence="3"/>
<evidence type="ECO:0000256" key="4">
    <source>
        <dbReference type="ARBA" id="ARBA00022553"/>
    </source>
</evidence>
<evidence type="ECO:0000256" key="5">
    <source>
        <dbReference type="ARBA" id="ARBA00022679"/>
    </source>
</evidence>
<evidence type="ECO:0000256" key="11">
    <source>
        <dbReference type="SAM" id="Phobius"/>
    </source>
</evidence>
<dbReference type="SUPFAM" id="SSF158472">
    <property type="entry name" value="HAMP domain-like"/>
    <property type="match status" value="1"/>
</dbReference>
<evidence type="ECO:0000256" key="8">
    <source>
        <dbReference type="ARBA" id="ARBA00022989"/>
    </source>
</evidence>
<dbReference type="Gene3D" id="1.10.287.130">
    <property type="match status" value="1"/>
</dbReference>
<dbReference type="AlphaFoldDB" id="A0A3M6EFV9"/>
<sequence length="470" mass="51855">MLLPNPSKGWRSSTSRLLALYSSLFVAWSVMLLGVLYWEVNSYLDTLARQSLTHRQQLFSRFEGQALVDALATSMTFDTRAVDAYGLFDQNFRPVAGPITSVPKNLPIDGQIHVLTDCIESDDPGLPQGSCDAIVNRTSDGRWLVLVRENGSLLAVSTLILHALLWGISLTIIPGVAGWHLLRRRPLRRRPLRRIRAIQASAESIIAGDMAGRLPVSNRRDELDMLAVIVNAMLDRIEKLMNEVKGVCDNIAHDLRTPLTRLRAQLYRIQQQSAHDSPHATQIAQVISEADTLMARFRGLLRISELEDRQRRSAFVELELRPLLQELHDFYLPLAEEDQITLLLELHDTLPALVGDRALLFEALTNLLGNAIKFTPSGGVVKISAYPASDGSTPCIEVQDSGPGIPVAERAAVFQRFYRSETGTEQSGFGLGLSVVAAIVNLHGFTLQIGTSEYGGASLLLECRTVHALA</sequence>
<dbReference type="CDD" id="cd06225">
    <property type="entry name" value="HAMP"/>
    <property type="match status" value="1"/>
</dbReference>
<proteinExistence type="predicted"/>
<dbReference type="PROSITE" id="PS50109">
    <property type="entry name" value="HIS_KIN"/>
    <property type="match status" value="1"/>
</dbReference>
<evidence type="ECO:0000313" key="14">
    <source>
        <dbReference type="EMBL" id="RMV67229.1"/>
    </source>
</evidence>
<comment type="subcellular location">
    <subcellularLocation>
        <location evidence="2">Membrane</location>
    </subcellularLocation>
</comment>
<dbReference type="PANTHER" id="PTHR45436">
    <property type="entry name" value="SENSOR HISTIDINE KINASE YKOH"/>
    <property type="match status" value="1"/>
</dbReference>
<comment type="caution">
    <text evidence="14">The sequence shown here is derived from an EMBL/GenBank/DDBJ whole genome shotgun (WGS) entry which is preliminary data.</text>
</comment>
<dbReference type="GO" id="GO:0000155">
    <property type="term" value="F:phosphorelay sensor kinase activity"/>
    <property type="evidence" value="ECO:0007669"/>
    <property type="project" value="InterPro"/>
</dbReference>
<evidence type="ECO:0000256" key="7">
    <source>
        <dbReference type="ARBA" id="ARBA00022777"/>
    </source>
</evidence>
<keyword evidence="9" id="KW-0902">Two-component regulatory system</keyword>
<keyword evidence="6 11" id="KW-0812">Transmembrane</keyword>
<evidence type="ECO:0000259" key="13">
    <source>
        <dbReference type="PROSITE" id="PS50885"/>
    </source>
</evidence>
<evidence type="ECO:0000313" key="15">
    <source>
        <dbReference type="Proteomes" id="UP000269872"/>
    </source>
</evidence>
<evidence type="ECO:0000256" key="6">
    <source>
        <dbReference type="ARBA" id="ARBA00022692"/>
    </source>
</evidence>
<dbReference type="InterPro" id="IPR036890">
    <property type="entry name" value="HATPase_C_sf"/>
</dbReference>
<feature type="transmembrane region" description="Helical" evidence="11">
    <location>
        <begin position="159"/>
        <end position="182"/>
    </location>
</feature>
<dbReference type="CDD" id="cd00082">
    <property type="entry name" value="HisKA"/>
    <property type="match status" value="1"/>
</dbReference>
<dbReference type="SUPFAM" id="SSF55874">
    <property type="entry name" value="ATPase domain of HSP90 chaperone/DNA topoisomerase II/histidine kinase"/>
    <property type="match status" value="1"/>
</dbReference>
<dbReference type="RefSeq" id="WP_122341958.1">
    <property type="nucleotide sequence ID" value="NZ_RBUY01000244.1"/>
</dbReference>
<feature type="domain" description="Histidine kinase" evidence="12">
    <location>
        <begin position="250"/>
        <end position="467"/>
    </location>
</feature>
<dbReference type="SMART" id="SM00304">
    <property type="entry name" value="HAMP"/>
    <property type="match status" value="1"/>
</dbReference>
<keyword evidence="10 11" id="KW-0472">Membrane</keyword>
<name>A0A3M6EFV9_9PSED</name>
<keyword evidence="7 14" id="KW-0418">Kinase</keyword>
<gene>
    <name evidence="14" type="ORF">ALP05_02771</name>
</gene>
<dbReference type="Proteomes" id="UP000269872">
    <property type="component" value="Unassembled WGS sequence"/>
</dbReference>
<keyword evidence="8 11" id="KW-1133">Transmembrane helix</keyword>
<dbReference type="InterPro" id="IPR004358">
    <property type="entry name" value="Sig_transdc_His_kin-like_C"/>
</dbReference>
<dbReference type="InterPro" id="IPR005467">
    <property type="entry name" value="His_kinase_dom"/>
</dbReference>
<evidence type="ECO:0000256" key="10">
    <source>
        <dbReference type="ARBA" id="ARBA00023136"/>
    </source>
</evidence>
<evidence type="ECO:0000259" key="12">
    <source>
        <dbReference type="PROSITE" id="PS50109"/>
    </source>
</evidence>
<dbReference type="InterPro" id="IPR050428">
    <property type="entry name" value="TCS_sensor_his_kinase"/>
</dbReference>
<evidence type="ECO:0000256" key="2">
    <source>
        <dbReference type="ARBA" id="ARBA00004370"/>
    </source>
</evidence>
<dbReference type="EMBL" id="RBUY01000244">
    <property type="protein sequence ID" value="RMV67229.1"/>
    <property type="molecule type" value="Genomic_DNA"/>
</dbReference>
<feature type="transmembrane region" description="Helical" evidence="11">
    <location>
        <begin position="18"/>
        <end position="38"/>
    </location>
</feature>
<dbReference type="PRINTS" id="PR00344">
    <property type="entry name" value="BCTRLSENSOR"/>
</dbReference>